<protein>
    <submittedName>
        <fullName evidence="1">Uncharacterized protein</fullName>
    </submittedName>
</protein>
<gene>
    <name evidence="1" type="ORF">LCGC14_0842300</name>
</gene>
<dbReference type="EMBL" id="LAZR01002473">
    <property type="protein sequence ID" value="KKN29616.1"/>
    <property type="molecule type" value="Genomic_DNA"/>
</dbReference>
<comment type="caution">
    <text evidence="1">The sequence shown here is derived from an EMBL/GenBank/DDBJ whole genome shotgun (WGS) entry which is preliminary data.</text>
</comment>
<sequence>MIDPGERCKRCAWWDEMIGSEDPLDGCVSYGASLELSGEASECPYYKEGEFVDGVDD</sequence>
<evidence type="ECO:0000313" key="1">
    <source>
        <dbReference type="EMBL" id="KKN29616.1"/>
    </source>
</evidence>
<organism evidence="1">
    <name type="scientific">marine sediment metagenome</name>
    <dbReference type="NCBI Taxonomy" id="412755"/>
    <lineage>
        <taxon>unclassified sequences</taxon>
        <taxon>metagenomes</taxon>
        <taxon>ecological metagenomes</taxon>
    </lineage>
</organism>
<name>A0A0F9RXE8_9ZZZZ</name>
<dbReference type="AlphaFoldDB" id="A0A0F9RXE8"/>
<reference evidence="1" key="1">
    <citation type="journal article" date="2015" name="Nature">
        <title>Complex archaea that bridge the gap between prokaryotes and eukaryotes.</title>
        <authorList>
            <person name="Spang A."/>
            <person name="Saw J.H."/>
            <person name="Jorgensen S.L."/>
            <person name="Zaremba-Niedzwiedzka K."/>
            <person name="Martijn J."/>
            <person name="Lind A.E."/>
            <person name="van Eijk R."/>
            <person name="Schleper C."/>
            <person name="Guy L."/>
            <person name="Ettema T.J."/>
        </authorList>
    </citation>
    <scope>NUCLEOTIDE SEQUENCE</scope>
</reference>
<accession>A0A0F9RXE8</accession>
<proteinExistence type="predicted"/>